<evidence type="ECO:0000256" key="3">
    <source>
        <dbReference type="ARBA" id="ARBA00023014"/>
    </source>
</evidence>
<keyword evidence="6" id="KW-1185">Reference proteome</keyword>
<keyword evidence="1" id="KW-0479">Metal-binding</keyword>
<dbReference type="EMBL" id="JAOQJQ010000001">
    <property type="protein sequence ID" value="MCU6760750.1"/>
    <property type="molecule type" value="Genomic_DNA"/>
</dbReference>
<dbReference type="PROSITE" id="PS00198">
    <property type="entry name" value="4FE4S_FER_1"/>
    <property type="match status" value="1"/>
</dbReference>
<dbReference type="SUPFAM" id="SSF46548">
    <property type="entry name" value="alpha-helical ferredoxin"/>
    <property type="match status" value="1"/>
</dbReference>
<accession>A0ABT2TEZ3</accession>
<name>A0ABT2TEZ3_9FIRM</name>
<dbReference type="Gene3D" id="3.30.70.20">
    <property type="match status" value="1"/>
</dbReference>
<dbReference type="PANTHER" id="PTHR43312:SF2">
    <property type="entry name" value="OXIDOREDUCTASE"/>
    <property type="match status" value="1"/>
</dbReference>
<proteinExistence type="predicted"/>
<dbReference type="RefSeq" id="WP_158423639.1">
    <property type="nucleotide sequence ID" value="NZ_JAOQJQ010000001.1"/>
</dbReference>
<dbReference type="PROSITE" id="PS51379">
    <property type="entry name" value="4FE4S_FER_2"/>
    <property type="match status" value="1"/>
</dbReference>
<evidence type="ECO:0000313" key="6">
    <source>
        <dbReference type="Proteomes" id="UP001652442"/>
    </source>
</evidence>
<dbReference type="Proteomes" id="UP001652442">
    <property type="component" value="Unassembled WGS sequence"/>
</dbReference>
<reference evidence="5 6" key="1">
    <citation type="journal article" date="2021" name="ISME Commun">
        <title>Automated analysis of genomic sequences facilitates high-throughput and comprehensive description of bacteria.</title>
        <authorList>
            <person name="Hitch T.C.A."/>
        </authorList>
    </citation>
    <scope>NUCLEOTIDE SEQUENCE [LARGE SCALE GENOMIC DNA]</scope>
    <source>
        <strain evidence="5 6">Sanger_109</strain>
    </source>
</reference>
<evidence type="ECO:0000256" key="2">
    <source>
        <dbReference type="ARBA" id="ARBA00023004"/>
    </source>
</evidence>
<sequence>MEYRSMDKIGEKVSLLGFGCMRFPKDEQGEIDEVLTEKMLDEALKCGVNYIDTAYLYHNRTSEDALGKLLKKYDRSSYKLATKLPDWILDSKEEAQKILEEQLSKLQTDYIDFYLLHALDARRWEHIKKLELVSLCRQWQREGKIRHLGFSFHDGYEVFEEIIKAEDWDFCQIQLNYMDTDFQAGERGYRLTEELGIPLIVMEPIRGGMLVNLPKDLAERFHQVDKEASLASWALRWAASHSNVKVILSGMSSYENVLDNLNTFKEYKPLGEEEAAAVRDVQKELLNRVKSRCTGCGYCMPCPFGVNIPENFQFYNACSLFDDARSRRLYYGMGKTQSTACRECGKCEKACPQHIKIREELKNVTDFFQPEEGC</sequence>
<protein>
    <submittedName>
        <fullName evidence="5">Aldo/keto reductase</fullName>
    </submittedName>
</protein>
<evidence type="ECO:0000259" key="4">
    <source>
        <dbReference type="PROSITE" id="PS51379"/>
    </source>
</evidence>
<dbReference type="Pfam" id="PF00248">
    <property type="entry name" value="Aldo_ket_red"/>
    <property type="match status" value="1"/>
</dbReference>
<evidence type="ECO:0000256" key="1">
    <source>
        <dbReference type="ARBA" id="ARBA00022723"/>
    </source>
</evidence>
<dbReference type="PRINTS" id="PR00069">
    <property type="entry name" value="ALDKETRDTASE"/>
</dbReference>
<dbReference type="InterPro" id="IPR017900">
    <property type="entry name" value="4Fe4S_Fe_S_CS"/>
</dbReference>
<dbReference type="InterPro" id="IPR053135">
    <property type="entry name" value="AKR2_Oxidoreductase"/>
</dbReference>
<organism evidence="5 6">
    <name type="scientific">Brotonthovivens ammoniilytica</name>
    <dbReference type="NCBI Taxonomy" id="2981725"/>
    <lineage>
        <taxon>Bacteria</taxon>
        <taxon>Bacillati</taxon>
        <taxon>Bacillota</taxon>
        <taxon>Clostridia</taxon>
        <taxon>Lachnospirales</taxon>
        <taxon>Lachnospiraceae</taxon>
        <taxon>Brotonthovivens</taxon>
    </lineage>
</organism>
<dbReference type="Gene3D" id="3.20.20.100">
    <property type="entry name" value="NADP-dependent oxidoreductase domain"/>
    <property type="match status" value="1"/>
</dbReference>
<dbReference type="SUPFAM" id="SSF51430">
    <property type="entry name" value="NAD(P)-linked oxidoreductase"/>
    <property type="match status" value="1"/>
</dbReference>
<gene>
    <name evidence="5" type="ORF">OCV88_00185</name>
</gene>
<dbReference type="InterPro" id="IPR020471">
    <property type="entry name" value="AKR"/>
</dbReference>
<evidence type="ECO:0000313" key="5">
    <source>
        <dbReference type="EMBL" id="MCU6760750.1"/>
    </source>
</evidence>
<keyword evidence="3" id="KW-0411">Iron-sulfur</keyword>
<comment type="caution">
    <text evidence="5">The sequence shown here is derived from an EMBL/GenBank/DDBJ whole genome shotgun (WGS) entry which is preliminary data.</text>
</comment>
<dbReference type="CDD" id="cd19096">
    <property type="entry name" value="AKR_Fe-S_oxidoreductase"/>
    <property type="match status" value="1"/>
</dbReference>
<dbReference type="PANTHER" id="PTHR43312">
    <property type="entry name" value="D-THREO-ALDOSE 1-DEHYDROGENASE"/>
    <property type="match status" value="1"/>
</dbReference>
<dbReference type="InterPro" id="IPR023210">
    <property type="entry name" value="NADP_OxRdtase_dom"/>
</dbReference>
<dbReference type="InterPro" id="IPR017896">
    <property type="entry name" value="4Fe4S_Fe-S-bd"/>
</dbReference>
<feature type="domain" description="4Fe-4S ferredoxin-type" evidence="4">
    <location>
        <begin position="332"/>
        <end position="360"/>
    </location>
</feature>
<dbReference type="Pfam" id="PF13187">
    <property type="entry name" value="Fer4_9"/>
    <property type="match status" value="1"/>
</dbReference>
<keyword evidence="2" id="KW-0408">Iron</keyword>
<dbReference type="InterPro" id="IPR036812">
    <property type="entry name" value="NAD(P)_OxRdtase_dom_sf"/>
</dbReference>